<keyword evidence="3" id="KW-1185">Reference proteome</keyword>
<evidence type="ECO:0000313" key="2">
    <source>
        <dbReference type="EMBL" id="SHE75292.1"/>
    </source>
</evidence>
<keyword evidence="1" id="KW-1133">Transmembrane helix</keyword>
<keyword evidence="1" id="KW-0812">Transmembrane</keyword>
<dbReference type="EMBL" id="FQVQ01000001">
    <property type="protein sequence ID" value="SHE75292.1"/>
    <property type="molecule type" value="Genomic_DNA"/>
</dbReference>
<accession>A0A1M4W2U8</accession>
<organism evidence="2 3">
    <name type="scientific">Flavobacterium fontis</name>
    <dbReference type="NCBI Taxonomy" id="1124188"/>
    <lineage>
        <taxon>Bacteria</taxon>
        <taxon>Pseudomonadati</taxon>
        <taxon>Bacteroidota</taxon>
        <taxon>Flavobacteriia</taxon>
        <taxon>Flavobacteriales</taxon>
        <taxon>Flavobacteriaceae</taxon>
        <taxon>Flavobacterium</taxon>
    </lineage>
</organism>
<protein>
    <submittedName>
        <fullName evidence="2">Uncharacterized protein</fullName>
    </submittedName>
</protein>
<gene>
    <name evidence="2" type="ORF">SAMN05444377_101140</name>
</gene>
<reference evidence="2 3" key="1">
    <citation type="submission" date="2016-11" db="EMBL/GenBank/DDBJ databases">
        <authorList>
            <person name="Jaros S."/>
            <person name="Januszkiewicz K."/>
            <person name="Wedrychowicz H."/>
        </authorList>
    </citation>
    <scope>NUCLEOTIDE SEQUENCE [LARGE SCALE GENOMIC DNA]</scope>
    <source>
        <strain evidence="2 3">DSM 25660</strain>
    </source>
</reference>
<proteinExistence type="predicted"/>
<dbReference type="AlphaFoldDB" id="A0A1M4W2U8"/>
<name>A0A1M4W2U8_9FLAO</name>
<evidence type="ECO:0000256" key="1">
    <source>
        <dbReference type="SAM" id="Phobius"/>
    </source>
</evidence>
<feature type="transmembrane region" description="Helical" evidence="1">
    <location>
        <begin position="31"/>
        <end position="47"/>
    </location>
</feature>
<dbReference type="Proteomes" id="UP000184147">
    <property type="component" value="Unassembled WGS sequence"/>
</dbReference>
<evidence type="ECO:0000313" key="3">
    <source>
        <dbReference type="Proteomes" id="UP000184147"/>
    </source>
</evidence>
<sequence>MSCIATIFGNTCCKSYYAVCKTFTPKKTCTSFQYTGFFLLVSFLFFLKSMAQCRKEIVSFIIGNDECWEVFDLDFAYGFHAQFFEINYLNG</sequence>
<keyword evidence="1" id="KW-0472">Membrane</keyword>